<name>A0ABV2R7Q6_9CAUL</name>
<dbReference type="InterPro" id="IPR006315">
    <property type="entry name" value="OM_autotransptr_brl_dom"/>
</dbReference>
<sequence length="1312" mass="132722">MVGSLGLTVLASPANAQCVENPADVYTCSGSLDATQTLSGPTVSITTTPGFTVDTISNGGGSSFEVNGQGTVSYIDIEGSRLAGGGAYFTSDAGDLVIVSNGEIDSDLGLQGLGLQTLNGGDINVTWNGHIDNSSGEGVRVTGTGDVNLLLSSVYAQDGGIEINQNGPGGVSLIATGDVTSVSARGVVVTTGLDSTGDISLDLKGVAASGRGVNVINRGSGDTFIRATGPISGVLGIRVTNDPGSGELFVDVADLSGVDAAFFGNNYGTSDTFIRTRDVFSESTGLQTHNDATAGDLTVITRNVISGSTGISVANQGTGDTSVTVEGSVVSAGGGVYAFNDLLAQNLSIWTQDVRAEYTGVSASQDGSGAVNVKTDGTVVSLAGTAVKVRTGVQATSATVTAGQDVIGRDWGVLVDHSGSGGVVVNAAGDIIGQLEDGVWVQAGPASGYVTLDLQGVTGDDHGVRVENAGLGGTVIRAAGPILSNETGLYAENEAGSGEMLIDVADVTGIDAAIVAISNGISNTFIRTGDLISEGTALSVDNGASAGGLTVFTGNVSANAAGISVDNGGTGQTLVVAEGVVTAVQGDGVSVSNSQLGESLRIDVDTVMAGDNGVSASHTGTGVVTVNTSASVIGAGGDGIRVYAAAQGTGVTVTASAVTGGQNGIAVNNFGGGDTVVRSTGWVVGDQQDGIAVNNGQDAGDLVIEAMHAVGAMNGVSALNQGSGQTRITTHGLVQGADAGVNVSSLTGGDILISNFGSIRGDQDLPTARAVRGSGGTITFENAGVLLGTVELWGDSSLVSNADVWNSSNGESLFSGADDQVVNLDGGLIFAAGDAFTAETTRWTGLERFDNAGDLRLIDGGAGDALETSAASVFQTGSILAVDFGGVASDVFHTEGTLDIEAGSKLALNQVGALTLHHRYVVAEAQQGVTGEFDFDDLFLTAFAGLRDGYTATEAYVEFAQLRALAEAGLTPNQKAAAGGADSLPDGKPLKDALLMLPSDDIARWAFDQLSGEVHATARAATSEDSRLPRDAVLDRLAETDRSGAVWVQVFEGGGVSDGNFNAARGERDVRGVMAGVDRSVGANATFGAAMGVLKSEIEVERRASEAEVESIHGLVYGGVNMGTWRVSGGVGYARTVTETRRAIVFPGFQDTPEADYDGSVLQGFMEAGYRMPAGDGWAEPFASLAAVRVQGDAFVESGGDAALAGEKINHDAVISTLGLRFEANPTGRFSVRGMTGWQRNWGDLDPVGRHRFNGGDVFEVLGAAQSENAAVVRLEARWRMAPRMEFGLGYGGVIGGQGGDYAVTGAFKVVF</sequence>
<evidence type="ECO:0000259" key="1">
    <source>
        <dbReference type="PROSITE" id="PS51208"/>
    </source>
</evidence>
<dbReference type="EMBL" id="JBEPTF010000001">
    <property type="protein sequence ID" value="MET4682621.1"/>
    <property type="molecule type" value="Genomic_DNA"/>
</dbReference>
<evidence type="ECO:0000313" key="3">
    <source>
        <dbReference type="Proteomes" id="UP001549313"/>
    </source>
</evidence>
<dbReference type="SUPFAM" id="SSF103515">
    <property type="entry name" value="Autotransporter"/>
    <property type="match status" value="1"/>
</dbReference>
<evidence type="ECO:0000313" key="2">
    <source>
        <dbReference type="EMBL" id="MET4682621.1"/>
    </source>
</evidence>
<proteinExistence type="predicted"/>
<dbReference type="SMART" id="SM00869">
    <property type="entry name" value="Autotransporter"/>
    <property type="match status" value="1"/>
</dbReference>
<gene>
    <name evidence="2" type="ORF">ABIE19_000530</name>
</gene>
<dbReference type="Proteomes" id="UP001549313">
    <property type="component" value="Unassembled WGS sequence"/>
</dbReference>
<dbReference type="Gene3D" id="2.40.128.130">
    <property type="entry name" value="Autotransporter beta-domain"/>
    <property type="match status" value="1"/>
</dbReference>
<dbReference type="PROSITE" id="PS51208">
    <property type="entry name" value="AUTOTRANSPORTER"/>
    <property type="match status" value="1"/>
</dbReference>
<dbReference type="Pfam" id="PF03797">
    <property type="entry name" value="Autotransporter"/>
    <property type="match status" value="1"/>
</dbReference>
<dbReference type="InterPro" id="IPR005546">
    <property type="entry name" value="Autotransporte_beta"/>
</dbReference>
<reference evidence="2 3" key="1">
    <citation type="submission" date="2024-06" db="EMBL/GenBank/DDBJ databases">
        <title>Sorghum-associated microbial communities from plants grown in Nebraska, USA.</title>
        <authorList>
            <person name="Schachtman D."/>
        </authorList>
    </citation>
    <scope>NUCLEOTIDE SEQUENCE [LARGE SCALE GENOMIC DNA]</scope>
    <source>
        <strain evidence="2 3">2814</strain>
    </source>
</reference>
<feature type="domain" description="Autotransporter" evidence="1">
    <location>
        <begin position="1039"/>
        <end position="1312"/>
    </location>
</feature>
<keyword evidence="3" id="KW-1185">Reference proteome</keyword>
<organism evidence="2 3">
    <name type="scientific">Brevundimonas faecalis</name>
    <dbReference type="NCBI Taxonomy" id="947378"/>
    <lineage>
        <taxon>Bacteria</taxon>
        <taxon>Pseudomonadati</taxon>
        <taxon>Pseudomonadota</taxon>
        <taxon>Alphaproteobacteria</taxon>
        <taxon>Caulobacterales</taxon>
        <taxon>Caulobacteraceae</taxon>
        <taxon>Brevundimonas</taxon>
    </lineage>
</organism>
<protein>
    <submittedName>
        <fullName evidence="2">Outer membrane autotransporter protein</fullName>
    </submittedName>
</protein>
<dbReference type="InterPro" id="IPR036709">
    <property type="entry name" value="Autotransporte_beta_dom_sf"/>
</dbReference>
<accession>A0ABV2R7Q6</accession>
<dbReference type="NCBIfam" id="TIGR01414">
    <property type="entry name" value="autotrans_barl"/>
    <property type="match status" value="1"/>
</dbReference>
<comment type="caution">
    <text evidence="2">The sequence shown here is derived from an EMBL/GenBank/DDBJ whole genome shotgun (WGS) entry which is preliminary data.</text>
</comment>